<evidence type="ECO:0000256" key="1">
    <source>
        <dbReference type="ARBA" id="ARBA00004141"/>
    </source>
</evidence>
<evidence type="ECO:0000256" key="4">
    <source>
        <dbReference type="ARBA" id="ARBA00023136"/>
    </source>
</evidence>
<dbReference type="EMBL" id="FNCQ01000008">
    <property type="protein sequence ID" value="SDG73386.1"/>
    <property type="molecule type" value="Genomic_DNA"/>
</dbReference>
<proteinExistence type="predicted"/>
<reference evidence="6 9" key="2">
    <citation type="submission" date="2016-10" db="EMBL/GenBank/DDBJ databases">
        <authorList>
            <person name="de Groot N.N."/>
        </authorList>
    </citation>
    <scope>NUCLEOTIDE SEQUENCE [LARGE SCALE GENOMIC DNA]</scope>
    <source>
        <strain evidence="9">BP1-145</strain>
        <strain evidence="6">BP1-148</strain>
    </source>
</reference>
<dbReference type="Proteomes" id="UP000199134">
    <property type="component" value="Unassembled WGS sequence"/>
</dbReference>
<keyword evidence="4" id="KW-0472">Membrane</keyword>
<keyword evidence="3" id="KW-1133">Transmembrane helix</keyword>
<name>A0A1H0HBU5_9BACT</name>
<evidence type="ECO:0000313" key="9">
    <source>
        <dbReference type="Proteomes" id="UP000199134"/>
    </source>
</evidence>
<dbReference type="EMBL" id="FNIW01000011">
    <property type="protein sequence ID" value="SDO16573.1"/>
    <property type="molecule type" value="Genomic_DNA"/>
</dbReference>
<dbReference type="GO" id="GO:0016020">
    <property type="term" value="C:membrane"/>
    <property type="evidence" value="ECO:0007669"/>
    <property type="project" value="UniProtKB-SubCell"/>
</dbReference>
<keyword evidence="2" id="KW-0812">Transmembrane</keyword>
<protein>
    <submittedName>
        <fullName evidence="7">TM2 domain-containing protein</fullName>
    </submittedName>
</protein>
<gene>
    <name evidence="7" type="ORF">SAMN04487900_11121</name>
    <name evidence="6" type="ORF">SAMN04487901_108108</name>
</gene>
<evidence type="ECO:0000313" key="7">
    <source>
        <dbReference type="EMBL" id="SDO16573.1"/>
    </source>
</evidence>
<dbReference type="Pfam" id="PF05154">
    <property type="entry name" value="TM2"/>
    <property type="match status" value="1"/>
</dbReference>
<keyword evidence="8" id="KW-1185">Reference proteome</keyword>
<sequence>MPFDAFSTEYTMELRDAEQIILLYSSKLSPEYIPMIKERLLELDRSTAITAFCDLKDPQTAFIISICEFFIQIHGISRFYIGDIGIGIGKLLTCGGCDIWWLIDLFLISDATRSRNTQKVMRLLGI</sequence>
<dbReference type="AlphaFoldDB" id="A0A1H0HBU5"/>
<evidence type="ECO:0000256" key="2">
    <source>
        <dbReference type="ARBA" id="ARBA00022692"/>
    </source>
</evidence>
<comment type="subcellular location">
    <subcellularLocation>
        <location evidence="1">Membrane</location>
        <topology evidence="1">Multi-pass membrane protein</topology>
    </subcellularLocation>
</comment>
<dbReference type="PANTHER" id="PTHR21016">
    <property type="entry name" value="BETA-AMYLOID BINDING PROTEIN-RELATED"/>
    <property type="match status" value="1"/>
</dbReference>
<evidence type="ECO:0000313" key="8">
    <source>
        <dbReference type="Proteomes" id="UP000198779"/>
    </source>
</evidence>
<dbReference type="Proteomes" id="UP000198779">
    <property type="component" value="Unassembled WGS sequence"/>
</dbReference>
<organism evidence="7 9">
    <name type="scientific">Prevotella communis</name>
    <dbReference type="NCBI Taxonomy" id="2913614"/>
    <lineage>
        <taxon>Bacteria</taxon>
        <taxon>Pseudomonadati</taxon>
        <taxon>Bacteroidota</taxon>
        <taxon>Bacteroidia</taxon>
        <taxon>Bacteroidales</taxon>
        <taxon>Prevotellaceae</taxon>
        <taxon>Prevotella</taxon>
    </lineage>
</organism>
<reference evidence="7 8" key="1">
    <citation type="submission" date="2016-10" db="EMBL/GenBank/DDBJ databases">
        <authorList>
            <person name="Varghese N."/>
            <person name="Submissions S."/>
        </authorList>
    </citation>
    <scope>NUCLEOTIDE SEQUENCE</scope>
    <source>
        <strain evidence="7">BP1-145</strain>
        <strain evidence="8">BP1-148</strain>
    </source>
</reference>
<evidence type="ECO:0000256" key="3">
    <source>
        <dbReference type="ARBA" id="ARBA00022989"/>
    </source>
</evidence>
<dbReference type="STRING" id="645274.SAMN04487901_108108"/>
<evidence type="ECO:0000313" key="6">
    <source>
        <dbReference type="EMBL" id="SDG73386.1"/>
    </source>
</evidence>
<feature type="domain" description="TM2" evidence="5">
    <location>
        <begin position="60"/>
        <end position="106"/>
    </location>
</feature>
<dbReference type="PANTHER" id="PTHR21016:SF25">
    <property type="entry name" value="TM2 DOMAIN-CONTAINING PROTEIN DDB_G0277895-RELATED"/>
    <property type="match status" value="1"/>
</dbReference>
<dbReference type="InterPro" id="IPR007829">
    <property type="entry name" value="TM2"/>
</dbReference>
<evidence type="ECO:0000259" key="5">
    <source>
        <dbReference type="Pfam" id="PF05154"/>
    </source>
</evidence>
<dbReference type="InterPro" id="IPR050932">
    <property type="entry name" value="TM2D1-3-like"/>
</dbReference>
<accession>A0A1H0HBU5</accession>
<accession>A0A1G7WN93</accession>